<protein>
    <recommendedName>
        <fullName evidence="3">Leucine-rich repeat domain-containing protein</fullName>
    </recommendedName>
</protein>
<reference evidence="1" key="1">
    <citation type="submission" date="2009-07" db="EMBL/GenBank/DDBJ databases">
        <authorList>
            <person name="Weinstock G."/>
            <person name="Sodergren E."/>
            <person name="Clifton S."/>
            <person name="Fulton L."/>
            <person name="Fulton B."/>
            <person name="Courtney L."/>
            <person name="Fronick C."/>
            <person name="Harrison M."/>
            <person name="Strong C."/>
            <person name="Farmer C."/>
            <person name="Delahaunty K."/>
            <person name="Markovic C."/>
            <person name="Hall O."/>
            <person name="Minx P."/>
            <person name="Tomlinson C."/>
            <person name="Mitreva M."/>
            <person name="Nelson J."/>
            <person name="Hou S."/>
            <person name="Wollam A."/>
            <person name="Pepin K.H."/>
            <person name="Johnson M."/>
            <person name="Bhonagiri V."/>
            <person name="Nash W.E."/>
            <person name="Warren W."/>
            <person name="Chinwalla A."/>
            <person name="Mardis E.R."/>
            <person name="Wilson R.K."/>
        </authorList>
    </citation>
    <scope>NUCLEOTIDE SEQUENCE [LARGE SCALE GENOMIC DNA]</scope>
    <source>
        <strain evidence="1">DSM 14469</strain>
    </source>
</reference>
<dbReference type="AlphaFoldDB" id="C6LKM5"/>
<name>C6LKM5_9FIRM</name>
<accession>C6LKM5</accession>
<evidence type="ECO:0000313" key="1">
    <source>
        <dbReference type="EMBL" id="EET58762.1"/>
    </source>
</evidence>
<gene>
    <name evidence="1" type="ORF">BRYFOR_09221</name>
</gene>
<comment type="caution">
    <text evidence="1">The sequence shown here is derived from an EMBL/GenBank/DDBJ whole genome shotgun (WGS) entry which is preliminary data.</text>
</comment>
<dbReference type="RefSeq" id="WP_006863974.1">
    <property type="nucleotide sequence ID" value="NZ_ACCL02000025.1"/>
</dbReference>
<dbReference type="STRING" id="168384.SAMN05660368_03061"/>
<dbReference type="Proteomes" id="UP000005561">
    <property type="component" value="Unassembled WGS sequence"/>
</dbReference>
<evidence type="ECO:0000313" key="2">
    <source>
        <dbReference type="Proteomes" id="UP000005561"/>
    </source>
</evidence>
<dbReference type="InterPro" id="IPR026906">
    <property type="entry name" value="LRR_5"/>
</dbReference>
<dbReference type="Pfam" id="PF13306">
    <property type="entry name" value="LRR_5"/>
    <property type="match status" value="1"/>
</dbReference>
<sequence>MEIISRTENDQVIVTRCLGTEQRVALPEQIDGLPVTALEDYAFSPAKPQADEETAICGEKLLEIRLPQEMRRIGGYAFYGCRRLERMTLYHRTEDIAGGAFTGCYRLRELYVYMQDAWGYCLKDIVSELRQELRVTLDYGNGKAAMLLFPEYYEEAVENTPARILETHFHGSGYHYRQCFRDGELNFQEYDRLFGEAAAWESVDFCIELCLLRLRYPYRLSEDAGGIYQAWLMEHRREAASWCLAFEQQEALEYLCTFIDWSAQELEELIREANEGNRMESQSFLMDYKYRSRKRSVQSFEL</sequence>
<dbReference type="InterPro" id="IPR032675">
    <property type="entry name" value="LRR_dom_sf"/>
</dbReference>
<dbReference type="Gene3D" id="3.80.10.10">
    <property type="entry name" value="Ribonuclease Inhibitor"/>
    <property type="match status" value="1"/>
</dbReference>
<organism evidence="1 2">
    <name type="scientific">Marvinbryantia formatexigens DSM 14469</name>
    <dbReference type="NCBI Taxonomy" id="478749"/>
    <lineage>
        <taxon>Bacteria</taxon>
        <taxon>Bacillati</taxon>
        <taxon>Bacillota</taxon>
        <taxon>Clostridia</taxon>
        <taxon>Lachnospirales</taxon>
        <taxon>Lachnospiraceae</taxon>
        <taxon>Marvinbryantia</taxon>
    </lineage>
</organism>
<evidence type="ECO:0008006" key="3">
    <source>
        <dbReference type="Google" id="ProtNLM"/>
    </source>
</evidence>
<dbReference type="OrthoDB" id="1824119at2"/>
<dbReference type="eggNOG" id="COG4886">
    <property type="taxonomic scope" value="Bacteria"/>
</dbReference>
<proteinExistence type="predicted"/>
<keyword evidence="2" id="KW-1185">Reference proteome</keyword>
<dbReference type="EMBL" id="ACCL02000025">
    <property type="protein sequence ID" value="EET58762.1"/>
    <property type="molecule type" value="Genomic_DNA"/>
</dbReference>